<proteinExistence type="predicted"/>
<dbReference type="AlphaFoldDB" id="A0A2H6KEA2"/>
<gene>
    <name evidence="3" type="ORF">BOVATA_028210</name>
</gene>
<keyword evidence="1" id="KW-0472">Membrane</keyword>
<dbReference type="Proteomes" id="UP000236319">
    <property type="component" value="Unassembled WGS sequence"/>
</dbReference>
<dbReference type="InterPro" id="IPR056355">
    <property type="entry name" value="Microp_apicomplexa_16"/>
</dbReference>
<feature type="domain" description="Immune mapped protein 2 N-terminal" evidence="2">
    <location>
        <begin position="218"/>
        <end position="310"/>
    </location>
</feature>
<dbReference type="VEuPathDB" id="PiroplasmaDB:BOVATA_028210"/>
<reference evidence="3 4" key="1">
    <citation type="journal article" date="2017" name="BMC Genomics">
        <title>Whole-genome assembly of Babesia ovata and comparative genomics between closely related pathogens.</title>
        <authorList>
            <person name="Yamagishi J."/>
            <person name="Asada M."/>
            <person name="Hakimi H."/>
            <person name="Tanaka T.Q."/>
            <person name="Sugimoto C."/>
            <person name="Kawazu S."/>
        </authorList>
    </citation>
    <scope>NUCLEOTIDE SEQUENCE [LARGE SCALE GENOMIC DNA]</scope>
    <source>
        <strain evidence="3 4">Miyake</strain>
    </source>
</reference>
<evidence type="ECO:0000259" key="2">
    <source>
        <dbReference type="Pfam" id="PF18590"/>
    </source>
</evidence>
<keyword evidence="1" id="KW-0812">Transmembrane</keyword>
<feature type="transmembrane region" description="Helical" evidence="1">
    <location>
        <begin position="33"/>
        <end position="53"/>
    </location>
</feature>
<keyword evidence="1" id="KW-1133">Transmembrane helix</keyword>
<dbReference type="InterPro" id="IPR040955">
    <property type="entry name" value="IMP2_N"/>
</dbReference>
<evidence type="ECO:0000313" key="4">
    <source>
        <dbReference type="Proteomes" id="UP000236319"/>
    </source>
</evidence>
<name>A0A2H6KEA2_9APIC</name>
<accession>A0A2H6KEA2</accession>
<dbReference type="OrthoDB" id="360247at2759"/>
<dbReference type="GeneID" id="39875098"/>
<organism evidence="3 4">
    <name type="scientific">Babesia ovata</name>
    <dbReference type="NCBI Taxonomy" id="189622"/>
    <lineage>
        <taxon>Eukaryota</taxon>
        <taxon>Sar</taxon>
        <taxon>Alveolata</taxon>
        <taxon>Apicomplexa</taxon>
        <taxon>Aconoidasida</taxon>
        <taxon>Piroplasmida</taxon>
        <taxon>Babesiidae</taxon>
        <taxon>Babesia</taxon>
    </lineage>
</organism>
<keyword evidence="4" id="KW-1185">Reference proteome</keyword>
<dbReference type="EMBL" id="BDSA01000003">
    <property type="protein sequence ID" value="GBE61328.1"/>
    <property type="molecule type" value="Genomic_DNA"/>
</dbReference>
<evidence type="ECO:0000256" key="1">
    <source>
        <dbReference type="SAM" id="Phobius"/>
    </source>
</evidence>
<protein>
    <recommendedName>
        <fullName evidence="2">Immune mapped protein 2 N-terminal domain-containing protein</fullName>
    </recommendedName>
</protein>
<dbReference type="Pfam" id="PF18590">
    <property type="entry name" value="IMP2_N"/>
    <property type="match status" value="1"/>
</dbReference>
<evidence type="ECO:0000313" key="3">
    <source>
        <dbReference type="EMBL" id="GBE61328.1"/>
    </source>
</evidence>
<comment type="caution">
    <text evidence="3">The sequence shown here is derived from an EMBL/GenBank/DDBJ whole genome shotgun (WGS) entry which is preliminary data.</text>
</comment>
<sequence length="382" mass="41591">MASPELSQGPGVLVVPPVDAINSHPPKVIQFHITLWLMVALGVTLVSFLYKFLTSFELCTKHLCCNIRILLCEMRVYICGIPSIRILTFWEARHPCYVMGIFDLCCACCSGNTVAPEDYSQRKGPCTAAAGDLEIVEAPTEPVEDATTEDVSVVEEGTPSRGALSQVNKRPLKECKLKSGHRRITLSGAVAAVPPCSEAECVGEIPRVPSSAVPLGGGAYLVYSLDNNGSMKIKFTKEPLRVLDGVLAYIKPTTEFAPYHYENGDGCEVVATNVQNAMRSQYASDRKPFYEAWTKFLKLTVAVRGVVYFLEASTLSPPPKVTVLLHKDGNWKVAEKSCAIDLRQYGVIGVLPSSLDYGSVCSSTDSVKFLNTCDEYGSSLLM</sequence>
<dbReference type="Pfam" id="PF23529">
    <property type="entry name" value="Microp_apicomplexa_16"/>
    <property type="match status" value="1"/>
</dbReference>
<dbReference type="RefSeq" id="XP_028867571.1">
    <property type="nucleotide sequence ID" value="XM_029011738.1"/>
</dbReference>